<dbReference type="RefSeq" id="WP_052563336.1">
    <property type="nucleotide sequence ID" value="NZ_BAFN01000001.1"/>
</dbReference>
<gene>
    <name evidence="1" type="ORF">BROSI_A1789</name>
</gene>
<reference evidence="2" key="1">
    <citation type="journal article" date="2015" name="Genome Announc.">
        <title>Draft Genome Sequence of an Anaerobic Ammonium-Oxidizing Bacterium, "Candidatus Brocadia sinica".</title>
        <authorList>
            <person name="Oshiki M."/>
            <person name="Shinyako-Hata K."/>
            <person name="Satoh H."/>
            <person name="Okabe S."/>
        </authorList>
    </citation>
    <scope>NUCLEOTIDE SEQUENCE [LARGE SCALE GENOMIC DNA]</scope>
    <source>
        <strain evidence="2">JPN1</strain>
    </source>
</reference>
<dbReference type="EMBL" id="BAFN01000001">
    <property type="protein sequence ID" value="GAN33272.1"/>
    <property type="molecule type" value="Genomic_DNA"/>
</dbReference>
<comment type="caution">
    <text evidence="1">The sequence shown here is derived from an EMBL/GenBank/DDBJ whole genome shotgun (WGS) entry which is preliminary data.</text>
</comment>
<dbReference type="Proteomes" id="UP000032309">
    <property type="component" value="Unassembled WGS sequence"/>
</dbReference>
<organism evidence="1 2">
    <name type="scientific">Candidatus Brocadia sinica JPN1</name>
    <dbReference type="NCBI Taxonomy" id="1197129"/>
    <lineage>
        <taxon>Bacteria</taxon>
        <taxon>Pseudomonadati</taxon>
        <taxon>Planctomycetota</taxon>
        <taxon>Candidatus Brocadiia</taxon>
        <taxon>Candidatus Brocadiales</taxon>
        <taxon>Candidatus Brocadiaceae</taxon>
        <taxon>Candidatus Brocadia</taxon>
    </lineage>
</organism>
<evidence type="ECO:0000313" key="2">
    <source>
        <dbReference type="Proteomes" id="UP000032309"/>
    </source>
</evidence>
<accession>A0ABQ0JX81</accession>
<evidence type="ECO:0000313" key="1">
    <source>
        <dbReference type="EMBL" id="GAN33272.1"/>
    </source>
</evidence>
<proteinExistence type="predicted"/>
<sequence length="80" mass="8939">MPVKIENLTTRPVLLRLNSGQTLHLAPRTISAEVFDMEVENNPKVQKLQNRCVIDLHASGVKKERLSAGAEKAKYTKGKK</sequence>
<protein>
    <submittedName>
        <fullName evidence="1">Membrane protein</fullName>
    </submittedName>
</protein>
<name>A0ABQ0JX81_9BACT</name>
<keyword evidence="2" id="KW-1185">Reference proteome</keyword>